<dbReference type="Gene3D" id="3.40.50.740">
    <property type="match status" value="1"/>
</dbReference>
<name>A0A410K0I9_9BACT</name>
<dbReference type="InterPro" id="IPR006963">
    <property type="entry name" value="Mopterin_OxRdtase_4Fe-4S_dom"/>
</dbReference>
<dbReference type="SUPFAM" id="SSF50692">
    <property type="entry name" value="ADC-like"/>
    <property type="match status" value="1"/>
</dbReference>
<evidence type="ECO:0000256" key="4">
    <source>
        <dbReference type="ARBA" id="ARBA00023002"/>
    </source>
</evidence>
<evidence type="ECO:0000313" key="10">
    <source>
        <dbReference type="Proteomes" id="UP000287502"/>
    </source>
</evidence>
<dbReference type="Gene3D" id="3.40.228.10">
    <property type="entry name" value="Dimethylsulfoxide Reductase, domain 2"/>
    <property type="match status" value="1"/>
</dbReference>
<keyword evidence="3" id="KW-0732">Signal</keyword>
<dbReference type="InterPro" id="IPR009010">
    <property type="entry name" value="Asp_de-COase-like_dom_sf"/>
</dbReference>
<dbReference type="InterPro" id="IPR006657">
    <property type="entry name" value="MoPterin_dinucl-bd_dom"/>
</dbReference>
<dbReference type="InterPro" id="IPR050612">
    <property type="entry name" value="Prok_Mopterin_Oxidored"/>
</dbReference>
<evidence type="ECO:0000259" key="8">
    <source>
        <dbReference type="PROSITE" id="PS51669"/>
    </source>
</evidence>
<accession>A0A410K0I9</accession>
<dbReference type="GO" id="GO:0030288">
    <property type="term" value="C:outer membrane-bounded periplasmic space"/>
    <property type="evidence" value="ECO:0007669"/>
    <property type="project" value="TreeGrafter"/>
</dbReference>
<dbReference type="PANTHER" id="PTHR43742">
    <property type="entry name" value="TRIMETHYLAMINE-N-OXIDE REDUCTASE"/>
    <property type="match status" value="1"/>
</dbReference>
<dbReference type="GO" id="GO:0009055">
    <property type="term" value="F:electron transfer activity"/>
    <property type="evidence" value="ECO:0007669"/>
    <property type="project" value="TreeGrafter"/>
</dbReference>
<dbReference type="PROSITE" id="PS51669">
    <property type="entry name" value="4FE4S_MOW_BIS_MGD"/>
    <property type="match status" value="1"/>
</dbReference>
<keyword evidence="10" id="KW-1185">Reference proteome</keyword>
<dbReference type="PANTHER" id="PTHR43742:SF3">
    <property type="entry name" value="DIMETHYL SULFOXIDE REDUCTASE DMSA"/>
    <property type="match status" value="1"/>
</dbReference>
<organism evidence="9 10">
    <name type="scientific">Geovibrio thiophilus</name>
    <dbReference type="NCBI Taxonomy" id="139438"/>
    <lineage>
        <taxon>Bacteria</taxon>
        <taxon>Pseudomonadati</taxon>
        <taxon>Deferribacterota</taxon>
        <taxon>Deferribacteres</taxon>
        <taxon>Deferribacterales</taxon>
        <taxon>Geovibrionaceae</taxon>
        <taxon>Geovibrio</taxon>
    </lineage>
</organism>
<keyword evidence="2" id="KW-0479">Metal-binding</keyword>
<dbReference type="GO" id="GO:0051536">
    <property type="term" value="F:iron-sulfur cluster binding"/>
    <property type="evidence" value="ECO:0007669"/>
    <property type="project" value="UniProtKB-KW"/>
</dbReference>
<dbReference type="EMBL" id="CP035108">
    <property type="protein sequence ID" value="QAR33798.1"/>
    <property type="molecule type" value="Genomic_DNA"/>
</dbReference>
<comment type="similarity">
    <text evidence="1">Belongs to the prokaryotic molybdopterin-containing oxidoreductase family.</text>
</comment>
<dbReference type="GO" id="GO:0030151">
    <property type="term" value="F:molybdenum ion binding"/>
    <property type="evidence" value="ECO:0007669"/>
    <property type="project" value="TreeGrafter"/>
</dbReference>
<dbReference type="Pfam" id="PF00384">
    <property type="entry name" value="Molybdopterin"/>
    <property type="match status" value="1"/>
</dbReference>
<dbReference type="InterPro" id="IPR019546">
    <property type="entry name" value="TAT_signal_bac_arc"/>
</dbReference>
<feature type="compositionally biased region" description="Polar residues" evidence="7">
    <location>
        <begin position="463"/>
        <end position="478"/>
    </location>
</feature>
<dbReference type="NCBIfam" id="TIGR01409">
    <property type="entry name" value="TAT_signal_seq"/>
    <property type="match status" value="1"/>
</dbReference>
<dbReference type="InterPro" id="IPR006311">
    <property type="entry name" value="TAT_signal"/>
</dbReference>
<evidence type="ECO:0000256" key="6">
    <source>
        <dbReference type="ARBA" id="ARBA00023014"/>
    </source>
</evidence>
<protein>
    <submittedName>
        <fullName evidence="9">Twin-arginine translocation signal domain-containing protein</fullName>
    </submittedName>
</protein>
<proteinExistence type="inferred from homology"/>
<keyword evidence="4" id="KW-0560">Oxidoreductase</keyword>
<dbReference type="RefSeq" id="WP_128467084.1">
    <property type="nucleotide sequence ID" value="NZ_CP035108.1"/>
</dbReference>
<dbReference type="OrthoDB" id="9815647at2"/>
<dbReference type="SUPFAM" id="SSF53706">
    <property type="entry name" value="Formate dehydrogenase/DMSO reductase, domains 1-3"/>
    <property type="match status" value="1"/>
</dbReference>
<reference evidence="9 10" key="1">
    <citation type="submission" date="2019-01" db="EMBL/GenBank/DDBJ databases">
        <title>Geovibrio thiophilus DSM 11263, complete genome.</title>
        <authorList>
            <person name="Spring S."/>
            <person name="Bunk B."/>
            <person name="Sproer C."/>
        </authorList>
    </citation>
    <scope>NUCLEOTIDE SEQUENCE [LARGE SCALE GENOMIC DNA]</scope>
    <source>
        <strain evidence="9 10">DSM 11263</strain>
    </source>
</reference>
<dbReference type="PROSITE" id="PS51318">
    <property type="entry name" value="TAT"/>
    <property type="match status" value="1"/>
</dbReference>
<sequence length="971" mass="106860">MSLKDKLNQVTRRDFLKGVSAVGATAAVYGCGGSGDGGKTYMEEDEENRLTPPSITETVIMGATPHNCGGRCVSKYYVKDGVVKRITTDERGDKGISNGDDPEYRSCVRCRSRKQWFYRNDRILYPLKQTGERGDVNGFVRISWDQAFTEIAAKMQQIKAQHGNHAFHSIYSSGDATGWARNSLNRMLMLHGGYTAYYTNYSFPSLEHMAKFMEGANEGTPLSNGRQDAKFADKLVLWSFNPNETVFGTNTGWYLQQIKELGVEVLSVDSRYSKATATSADKYINLLPGTDAALLSGMIYHLLTARLADLDVAWINARLYGLFDTGQSLLRSDVDVARYAIPAGGSLSAFILGDETSLVTATLNSAPSIYPDTIGYEVNPEDDLYGKTVHIWGQKAKTPEWAEKICGVPAQTIRDLADMYLDNKVTTWIGGGYQRHTEGEQAIWLNRVLSVMTKNIGARGRSSGRNANNKSASLPNVQMSRNATNAVSQTYLYDSSRVTSPLTYVHAVQRTNLPVFVIPDAVENGGYAGLKSKWNDGQVNALTTPFKAVFTAGGNIMVNQSGDVNYNMEIWKNKDKAELIVNCDHFLTATAAIADYILPSAMVGEKPGTANAWGTGEVAIKINKVTDAPGEVLSEYEIFEGISKALGLQAEYLDGYPSGQEGMEARIREGWTSALETTYGMTYDEWCEKGVASLHPTYTENDYFIKHKAFIENPVLANALLTPTGKIEAYSMNLMEDYEARFHDNADLVTGDAGAGPEVLPNGGAIYSRQHGLSTARRFVYPIGMYIPTIEGRHAIDATTAMPNTITYDNPVHDNPLGIRDQYPFTLHTWHLMYRSHSTLNNIAYLNEQYKQDADGNAAFLDPERDWTEGVWDDNVYETVVINPAHAAELGLQAGDRVLISNDRGKMYASARFSQTVPKYTVCIGQGGWFQKNAQGVDVGGCANTVVTARPSRICKGMTSATDSRVKIEKA</sequence>
<evidence type="ECO:0000256" key="1">
    <source>
        <dbReference type="ARBA" id="ARBA00010312"/>
    </source>
</evidence>
<dbReference type="KEGG" id="gtl:EP073_10390"/>
<evidence type="ECO:0000256" key="7">
    <source>
        <dbReference type="SAM" id="MobiDB-lite"/>
    </source>
</evidence>
<dbReference type="AlphaFoldDB" id="A0A410K0I9"/>
<dbReference type="Gene3D" id="2.40.40.20">
    <property type="match status" value="1"/>
</dbReference>
<evidence type="ECO:0000313" key="9">
    <source>
        <dbReference type="EMBL" id="QAR33798.1"/>
    </source>
</evidence>
<dbReference type="Gene3D" id="3.40.50.12440">
    <property type="match status" value="1"/>
</dbReference>
<keyword evidence="5" id="KW-0408">Iron</keyword>
<dbReference type="Pfam" id="PF01568">
    <property type="entry name" value="Molydop_binding"/>
    <property type="match status" value="1"/>
</dbReference>
<feature type="region of interest" description="Disordered" evidence="7">
    <location>
        <begin position="459"/>
        <end position="478"/>
    </location>
</feature>
<evidence type="ECO:0000256" key="3">
    <source>
        <dbReference type="ARBA" id="ARBA00022729"/>
    </source>
</evidence>
<feature type="domain" description="4Fe-4S Mo/W bis-MGD-type" evidence="8">
    <location>
        <begin position="57"/>
        <end position="121"/>
    </location>
</feature>
<evidence type="ECO:0000256" key="2">
    <source>
        <dbReference type="ARBA" id="ARBA00022723"/>
    </source>
</evidence>
<gene>
    <name evidence="9" type="ORF">EP073_10390</name>
</gene>
<dbReference type="GO" id="GO:0009061">
    <property type="term" value="P:anaerobic respiration"/>
    <property type="evidence" value="ECO:0007669"/>
    <property type="project" value="TreeGrafter"/>
</dbReference>
<dbReference type="GO" id="GO:0016491">
    <property type="term" value="F:oxidoreductase activity"/>
    <property type="evidence" value="ECO:0007669"/>
    <property type="project" value="UniProtKB-KW"/>
</dbReference>
<dbReference type="Proteomes" id="UP000287502">
    <property type="component" value="Chromosome"/>
</dbReference>
<dbReference type="PROSITE" id="PS51257">
    <property type="entry name" value="PROKAR_LIPOPROTEIN"/>
    <property type="match status" value="1"/>
</dbReference>
<evidence type="ECO:0000256" key="5">
    <source>
        <dbReference type="ARBA" id="ARBA00023004"/>
    </source>
</evidence>
<dbReference type="InterPro" id="IPR006656">
    <property type="entry name" value="Mopterin_OxRdtase"/>
</dbReference>
<dbReference type="GO" id="GO:0043546">
    <property type="term" value="F:molybdopterin cofactor binding"/>
    <property type="evidence" value="ECO:0007669"/>
    <property type="project" value="InterPro"/>
</dbReference>
<keyword evidence="6" id="KW-0411">Iron-sulfur</keyword>